<dbReference type="SUPFAM" id="SSF53383">
    <property type="entry name" value="PLP-dependent transferases"/>
    <property type="match status" value="1"/>
</dbReference>
<dbReference type="EC" id="2.6.1.9" evidence="11"/>
<evidence type="ECO:0000256" key="11">
    <source>
        <dbReference type="HAMAP-Rule" id="MF_01023"/>
    </source>
</evidence>
<dbReference type="PANTHER" id="PTHR42885">
    <property type="entry name" value="HISTIDINOL-PHOSPHATE AMINOTRANSFERASE-RELATED"/>
    <property type="match status" value="1"/>
</dbReference>
<dbReference type="InterPro" id="IPR015424">
    <property type="entry name" value="PyrdxlP-dep_Trfase"/>
</dbReference>
<proteinExistence type="inferred from homology"/>
<dbReference type="RefSeq" id="WP_238746622.1">
    <property type="nucleotide sequence ID" value="NZ_JAKOOW010000022.1"/>
</dbReference>
<keyword evidence="5 11" id="KW-0032">Aminotransferase</keyword>
<evidence type="ECO:0000256" key="8">
    <source>
        <dbReference type="ARBA" id="ARBA00022898"/>
    </source>
</evidence>
<comment type="subunit">
    <text evidence="4 11">Homodimer.</text>
</comment>
<evidence type="ECO:0000256" key="10">
    <source>
        <dbReference type="ARBA" id="ARBA00047481"/>
    </source>
</evidence>
<dbReference type="CDD" id="cd00609">
    <property type="entry name" value="AAT_like"/>
    <property type="match status" value="1"/>
</dbReference>
<evidence type="ECO:0000313" key="14">
    <source>
        <dbReference type="Proteomes" id="UP001298424"/>
    </source>
</evidence>
<evidence type="ECO:0000256" key="6">
    <source>
        <dbReference type="ARBA" id="ARBA00022605"/>
    </source>
</evidence>
<dbReference type="Gene3D" id="3.90.1150.10">
    <property type="entry name" value="Aspartate Aminotransferase, domain 1"/>
    <property type="match status" value="1"/>
</dbReference>
<dbReference type="EMBL" id="JAKOOW010000022">
    <property type="protein sequence ID" value="MCG6503961.1"/>
    <property type="molecule type" value="Genomic_DNA"/>
</dbReference>
<keyword evidence="8 11" id="KW-0663">Pyridoxal phosphate</keyword>
<evidence type="ECO:0000256" key="9">
    <source>
        <dbReference type="ARBA" id="ARBA00023102"/>
    </source>
</evidence>
<dbReference type="InterPro" id="IPR015421">
    <property type="entry name" value="PyrdxlP-dep_Trfase_major"/>
</dbReference>
<dbReference type="Gene3D" id="3.40.640.10">
    <property type="entry name" value="Type I PLP-dependent aspartate aminotransferase-like (Major domain)"/>
    <property type="match status" value="1"/>
</dbReference>
<dbReference type="InterPro" id="IPR005861">
    <property type="entry name" value="HisP_aminotrans"/>
</dbReference>
<keyword evidence="7 11" id="KW-0808">Transferase</keyword>
<evidence type="ECO:0000313" key="13">
    <source>
        <dbReference type="EMBL" id="MCG6503961.1"/>
    </source>
</evidence>
<feature type="modified residue" description="N6-(pyridoxal phosphate)lysine" evidence="11">
    <location>
        <position position="214"/>
    </location>
</feature>
<evidence type="ECO:0000256" key="2">
    <source>
        <dbReference type="ARBA" id="ARBA00005011"/>
    </source>
</evidence>
<dbReference type="Proteomes" id="UP001298424">
    <property type="component" value="Unassembled WGS sequence"/>
</dbReference>
<sequence length="358" mass="38343">MPSITQLARAELRDLIPYQSARSIGGAGEVWLNANEAPTAPDIQAACTALNRYPEPQPQQVLAAYARYAQVPAENVLITRGGDEGIELLVRAFCQPGRDALIYCPPTYGMYAVSAAANGVSALTVPQRANFQLDLPAIAHALDSQPVKLIFICNPNNPSGTRLNRADLDALLAMTRGRAIVVIDEAYIEYSAADTLAGELPRQPHLALIRTLSKAHALAGIRCGFVLANPELIGLLAKIIAPYPIPTPVADIAAQALSAAGLAQMRQRVADTLAERAALQAALQQSPLVREVYASAANFLLARFSDGPAVFQALWQRGIILRSQENAHGLANCIRITVGSHAENDTLIRALRQLEQTP</sequence>
<comment type="cofactor">
    <cofactor evidence="1 11">
        <name>pyridoxal 5'-phosphate</name>
        <dbReference type="ChEBI" id="CHEBI:597326"/>
    </cofactor>
</comment>
<comment type="pathway">
    <text evidence="2 11">Amino-acid biosynthesis; L-histidine biosynthesis; L-histidine from 5-phospho-alpha-D-ribose 1-diphosphate: step 7/9.</text>
</comment>
<comment type="catalytic activity">
    <reaction evidence="10 11">
        <text>L-histidinol phosphate + 2-oxoglutarate = 3-(imidazol-4-yl)-2-oxopropyl phosphate + L-glutamate</text>
        <dbReference type="Rhea" id="RHEA:23744"/>
        <dbReference type="ChEBI" id="CHEBI:16810"/>
        <dbReference type="ChEBI" id="CHEBI:29985"/>
        <dbReference type="ChEBI" id="CHEBI:57766"/>
        <dbReference type="ChEBI" id="CHEBI:57980"/>
        <dbReference type="EC" id="2.6.1.9"/>
    </reaction>
</comment>
<dbReference type="HAMAP" id="MF_01023">
    <property type="entry name" value="HisC_aminotrans_2"/>
    <property type="match status" value="1"/>
</dbReference>
<dbReference type="PANTHER" id="PTHR42885:SF2">
    <property type="entry name" value="HISTIDINOL-PHOSPHATE AMINOTRANSFERASE"/>
    <property type="match status" value="1"/>
</dbReference>
<keyword evidence="6 11" id="KW-0028">Amino-acid biosynthesis</keyword>
<accession>A0ABS9NMD6</accession>
<evidence type="ECO:0000256" key="5">
    <source>
        <dbReference type="ARBA" id="ARBA00022576"/>
    </source>
</evidence>
<dbReference type="GO" id="GO:0004400">
    <property type="term" value="F:histidinol-phosphate transaminase activity"/>
    <property type="evidence" value="ECO:0007669"/>
    <property type="project" value="UniProtKB-EC"/>
</dbReference>
<evidence type="ECO:0000259" key="12">
    <source>
        <dbReference type="Pfam" id="PF00155"/>
    </source>
</evidence>
<protein>
    <recommendedName>
        <fullName evidence="11">Histidinol-phosphate aminotransferase</fullName>
        <ecNumber evidence="11">2.6.1.9</ecNumber>
    </recommendedName>
    <alternativeName>
        <fullName evidence="11">Imidazole acetol-phosphate transaminase</fullName>
    </alternativeName>
</protein>
<dbReference type="InterPro" id="IPR004839">
    <property type="entry name" value="Aminotransferase_I/II_large"/>
</dbReference>
<evidence type="ECO:0000256" key="4">
    <source>
        <dbReference type="ARBA" id="ARBA00011738"/>
    </source>
</evidence>
<keyword evidence="9 11" id="KW-0368">Histidine biosynthesis</keyword>
<comment type="caution">
    <text evidence="13">The sequence shown here is derived from an EMBL/GenBank/DDBJ whole genome shotgun (WGS) entry which is preliminary data.</text>
</comment>
<dbReference type="Pfam" id="PF00155">
    <property type="entry name" value="Aminotran_1_2"/>
    <property type="match status" value="1"/>
</dbReference>
<name>A0ABS9NMD6_9NEIS</name>
<keyword evidence="14" id="KW-1185">Reference proteome</keyword>
<reference evidence="13 14" key="1">
    <citation type="submission" date="2022-02" db="EMBL/GenBank/DDBJ databases">
        <title>Genome sequence data of Kingella unionensis sp. nov. strain CICC 24913 (CCUG 75125).</title>
        <authorList>
            <person name="Xiao M."/>
        </authorList>
    </citation>
    <scope>NUCLEOTIDE SEQUENCE [LARGE SCALE GENOMIC DNA]</scope>
    <source>
        <strain evidence="13 14">CICC 24913</strain>
    </source>
</reference>
<evidence type="ECO:0000256" key="7">
    <source>
        <dbReference type="ARBA" id="ARBA00022679"/>
    </source>
</evidence>
<feature type="domain" description="Aminotransferase class I/classII large" evidence="12">
    <location>
        <begin position="41"/>
        <end position="351"/>
    </location>
</feature>
<organism evidence="13 14">
    <name type="scientific">Kingella pumchi</name>
    <dbReference type="NCBI Taxonomy" id="2779506"/>
    <lineage>
        <taxon>Bacteria</taxon>
        <taxon>Pseudomonadati</taxon>
        <taxon>Pseudomonadota</taxon>
        <taxon>Betaproteobacteria</taxon>
        <taxon>Neisseriales</taxon>
        <taxon>Neisseriaceae</taxon>
        <taxon>Kingella</taxon>
    </lineage>
</organism>
<comment type="similarity">
    <text evidence="3 11">Belongs to the class-II pyridoxal-phosphate-dependent aminotransferase family. Histidinol-phosphate aminotransferase subfamily.</text>
</comment>
<evidence type="ECO:0000256" key="1">
    <source>
        <dbReference type="ARBA" id="ARBA00001933"/>
    </source>
</evidence>
<gene>
    <name evidence="11 13" type="primary">hisC</name>
    <name evidence="13" type="ORF">MB824_05570</name>
</gene>
<dbReference type="InterPro" id="IPR015422">
    <property type="entry name" value="PyrdxlP-dep_Trfase_small"/>
</dbReference>
<evidence type="ECO:0000256" key="3">
    <source>
        <dbReference type="ARBA" id="ARBA00007970"/>
    </source>
</evidence>
<dbReference type="NCBIfam" id="TIGR01141">
    <property type="entry name" value="hisC"/>
    <property type="match status" value="1"/>
</dbReference>